<keyword evidence="2" id="KW-0472">Membrane</keyword>
<evidence type="ECO:0000313" key="3">
    <source>
        <dbReference type="EMBL" id="TQM91011.1"/>
    </source>
</evidence>
<sequence length="92" mass="9389">MSTRTEHLPLLGLLLPLLTTVALLSALSTPDHLLLGLALAGVAALASRSTAVPVAVRAGSVLHRSEVCRATGVRAADPDRPGQVRPRAPGLG</sequence>
<dbReference type="AlphaFoldDB" id="A0A543K7E5"/>
<protein>
    <submittedName>
        <fullName evidence="3">Uncharacterized protein</fullName>
    </submittedName>
</protein>
<reference evidence="3 4" key="1">
    <citation type="submission" date="2019-06" db="EMBL/GenBank/DDBJ databases">
        <title>Sequencing the genomes of 1000 actinobacteria strains.</title>
        <authorList>
            <person name="Klenk H.-P."/>
        </authorList>
    </citation>
    <scope>NUCLEOTIDE SEQUENCE [LARGE SCALE GENOMIC DNA]</scope>
    <source>
        <strain evidence="3 4">DSM 12362</strain>
    </source>
</reference>
<keyword evidence="2" id="KW-1133">Transmembrane helix</keyword>
<name>A0A543K7E5_9MICO</name>
<dbReference type="Proteomes" id="UP000315133">
    <property type="component" value="Unassembled WGS sequence"/>
</dbReference>
<feature type="transmembrane region" description="Helical" evidence="2">
    <location>
        <begin position="36"/>
        <end position="56"/>
    </location>
</feature>
<gene>
    <name evidence="3" type="ORF">FB476_2729</name>
</gene>
<dbReference type="EMBL" id="VFPU01000002">
    <property type="protein sequence ID" value="TQM91011.1"/>
    <property type="molecule type" value="Genomic_DNA"/>
</dbReference>
<keyword evidence="2" id="KW-0812">Transmembrane</keyword>
<keyword evidence="4" id="KW-1185">Reference proteome</keyword>
<comment type="caution">
    <text evidence="3">The sequence shown here is derived from an EMBL/GenBank/DDBJ whole genome shotgun (WGS) entry which is preliminary data.</text>
</comment>
<evidence type="ECO:0000313" key="4">
    <source>
        <dbReference type="Proteomes" id="UP000315133"/>
    </source>
</evidence>
<dbReference type="RefSeq" id="WP_141820336.1">
    <property type="nucleotide sequence ID" value="NZ_BAAAIL010000001.1"/>
</dbReference>
<dbReference type="OrthoDB" id="4870324at2"/>
<accession>A0A543K7E5</accession>
<organism evidence="3 4">
    <name type="scientific">Ornithinimicrobium humiphilum</name>
    <dbReference type="NCBI Taxonomy" id="125288"/>
    <lineage>
        <taxon>Bacteria</taxon>
        <taxon>Bacillati</taxon>
        <taxon>Actinomycetota</taxon>
        <taxon>Actinomycetes</taxon>
        <taxon>Micrococcales</taxon>
        <taxon>Ornithinimicrobiaceae</taxon>
        <taxon>Ornithinimicrobium</taxon>
    </lineage>
</organism>
<feature type="region of interest" description="Disordered" evidence="1">
    <location>
        <begin position="73"/>
        <end position="92"/>
    </location>
</feature>
<proteinExistence type="predicted"/>
<evidence type="ECO:0000256" key="1">
    <source>
        <dbReference type="SAM" id="MobiDB-lite"/>
    </source>
</evidence>
<evidence type="ECO:0000256" key="2">
    <source>
        <dbReference type="SAM" id="Phobius"/>
    </source>
</evidence>